<dbReference type="Gene3D" id="1.25.40.10">
    <property type="entry name" value="Tetratricopeptide repeat domain"/>
    <property type="match status" value="1"/>
</dbReference>
<dbReference type="OrthoDB" id="1924189at2759"/>
<gene>
    <name evidence="3" type="ORF">DFA_09678</name>
</gene>
<feature type="repeat" description="TPR" evidence="1">
    <location>
        <begin position="79"/>
        <end position="112"/>
    </location>
</feature>
<dbReference type="Proteomes" id="UP000007797">
    <property type="component" value="Unassembled WGS sequence"/>
</dbReference>
<accession>F4Q8A6</accession>
<evidence type="ECO:0000256" key="1">
    <source>
        <dbReference type="PROSITE-ProRule" id="PRU00339"/>
    </source>
</evidence>
<evidence type="ECO:0000313" key="3">
    <source>
        <dbReference type="EMBL" id="EGG16006.1"/>
    </source>
</evidence>
<keyword evidence="4" id="KW-1185">Reference proteome</keyword>
<dbReference type="InterPro" id="IPR019734">
    <property type="entry name" value="TPR_rpt"/>
</dbReference>
<dbReference type="KEGG" id="dfa:DFA_09678"/>
<evidence type="ECO:0000256" key="2">
    <source>
        <dbReference type="SAM" id="MobiDB-lite"/>
    </source>
</evidence>
<dbReference type="SUPFAM" id="SSF48452">
    <property type="entry name" value="TPR-like"/>
    <property type="match status" value="1"/>
</dbReference>
<dbReference type="InterPro" id="IPR011990">
    <property type="entry name" value="TPR-like_helical_dom_sf"/>
</dbReference>
<dbReference type="OMA" id="FAINCEK"/>
<dbReference type="PANTHER" id="PTHR26312:SF87">
    <property type="entry name" value="TETRATRICOPEPTIDE REPEAT PROTEIN 5"/>
    <property type="match status" value="1"/>
</dbReference>
<keyword evidence="1" id="KW-0802">TPR repeat</keyword>
<feature type="region of interest" description="Disordered" evidence="2">
    <location>
        <begin position="1"/>
        <end position="53"/>
    </location>
</feature>
<evidence type="ECO:0000313" key="4">
    <source>
        <dbReference type="Proteomes" id="UP000007797"/>
    </source>
</evidence>
<dbReference type="AlphaFoldDB" id="F4Q8A6"/>
<dbReference type="SMART" id="SM00028">
    <property type="entry name" value="TPR"/>
    <property type="match status" value="3"/>
</dbReference>
<organism evidence="3 4">
    <name type="scientific">Cavenderia fasciculata</name>
    <name type="common">Slime mold</name>
    <name type="synonym">Dictyostelium fasciculatum</name>
    <dbReference type="NCBI Taxonomy" id="261658"/>
    <lineage>
        <taxon>Eukaryota</taxon>
        <taxon>Amoebozoa</taxon>
        <taxon>Evosea</taxon>
        <taxon>Eumycetozoa</taxon>
        <taxon>Dictyostelia</taxon>
        <taxon>Acytosteliales</taxon>
        <taxon>Cavenderiaceae</taxon>
        <taxon>Cavenderia</taxon>
    </lineage>
</organism>
<dbReference type="PROSITE" id="PS50005">
    <property type="entry name" value="TPR"/>
    <property type="match status" value="2"/>
</dbReference>
<feature type="repeat" description="TPR" evidence="1">
    <location>
        <begin position="154"/>
        <end position="187"/>
    </location>
</feature>
<reference evidence="4" key="1">
    <citation type="journal article" date="2011" name="Genome Res.">
        <title>Phylogeny-wide analysis of social amoeba genomes highlights ancient origins for complex intercellular communication.</title>
        <authorList>
            <person name="Heidel A.J."/>
            <person name="Lawal H.M."/>
            <person name="Felder M."/>
            <person name="Schilde C."/>
            <person name="Helps N.R."/>
            <person name="Tunggal B."/>
            <person name="Rivero F."/>
            <person name="John U."/>
            <person name="Schleicher M."/>
            <person name="Eichinger L."/>
            <person name="Platzer M."/>
            <person name="Noegel A.A."/>
            <person name="Schaap P."/>
            <person name="Gloeckner G."/>
        </authorList>
    </citation>
    <scope>NUCLEOTIDE SEQUENCE [LARGE SCALE GENOMIC DNA]</scope>
    <source>
        <strain evidence="4">SH3</strain>
    </source>
</reference>
<proteinExistence type="predicted"/>
<dbReference type="PANTHER" id="PTHR26312">
    <property type="entry name" value="TETRATRICOPEPTIDE REPEAT PROTEIN 5"/>
    <property type="match status" value="1"/>
</dbReference>
<protein>
    <submittedName>
        <fullName evidence="3">TPR repeat-containing protein</fullName>
    </submittedName>
</protein>
<dbReference type="EMBL" id="GL883025">
    <property type="protein sequence ID" value="EGG16006.1"/>
    <property type="molecule type" value="Genomic_DNA"/>
</dbReference>
<dbReference type="Pfam" id="PF13181">
    <property type="entry name" value="TPR_8"/>
    <property type="match status" value="1"/>
</dbReference>
<dbReference type="RefSeq" id="XP_004352331.1">
    <property type="nucleotide sequence ID" value="XM_004352279.1"/>
</dbReference>
<name>F4Q8A6_CACFS</name>
<sequence length="253" mass="28512">MGCCCGKESKKWEEEEGKVPSNKKLQKQRADGNNNNNSGNAHHRDQDVQGGPVSVFKAVDPVKNRKDIIATLEDNPNDTDALTNYAIVLSAEGNDSEALVTLQKAVDIDPEKSRSWLAIAELYERKNDKQKAREVYEKSYKHASPKLALDGQDSDLLLNFAINCEKEGDYEKAEKLYKRVVTSGPTNTRGVGHYATFLANVRKDNQKANLYFKQIADQEPSVSYWCHQYALFLRDTLKDESTANIYFKKASLN</sequence>
<dbReference type="GeneID" id="14867966"/>